<dbReference type="GO" id="GO:0005815">
    <property type="term" value="C:microtubule organizing center"/>
    <property type="evidence" value="ECO:0007669"/>
    <property type="project" value="TreeGrafter"/>
</dbReference>
<evidence type="ECO:0000313" key="5">
    <source>
        <dbReference type="Proteomes" id="UP000594262"/>
    </source>
</evidence>
<dbReference type="Pfam" id="PF14908">
    <property type="entry name" value="HU-CCDC81_euk_1"/>
    <property type="match status" value="1"/>
</dbReference>
<dbReference type="GeneID" id="136814368"/>
<evidence type="ECO:0000259" key="2">
    <source>
        <dbReference type="Pfam" id="PF14908"/>
    </source>
</evidence>
<feature type="compositionally biased region" description="Polar residues" evidence="1">
    <location>
        <begin position="287"/>
        <end position="298"/>
    </location>
</feature>
<feature type="compositionally biased region" description="Basic and acidic residues" evidence="1">
    <location>
        <begin position="236"/>
        <end position="248"/>
    </location>
</feature>
<dbReference type="OrthoDB" id="125906at2759"/>
<feature type="compositionally biased region" description="Basic and acidic residues" evidence="1">
    <location>
        <begin position="216"/>
        <end position="225"/>
    </location>
</feature>
<dbReference type="AlphaFoldDB" id="A0A7M5TXC5"/>
<proteinExistence type="predicted"/>
<dbReference type="RefSeq" id="XP_066926999.1">
    <property type="nucleotide sequence ID" value="XM_067070898.1"/>
</dbReference>
<reference evidence="4" key="1">
    <citation type="submission" date="2021-01" db="UniProtKB">
        <authorList>
            <consortium name="EnsemblMetazoa"/>
        </authorList>
    </citation>
    <scope>IDENTIFICATION</scope>
</reference>
<evidence type="ECO:0000313" key="4">
    <source>
        <dbReference type="EnsemblMetazoa" id="CLYHEMP003122.2"/>
    </source>
</evidence>
<dbReference type="PANTHER" id="PTHR14362">
    <property type="entry name" value="COILED-COIL DOMAIN-CONTAINING PROTEIN 81"/>
    <property type="match status" value="1"/>
</dbReference>
<feature type="domain" description="CCDC81 HU" evidence="2">
    <location>
        <begin position="11"/>
        <end position="97"/>
    </location>
</feature>
<feature type="region of interest" description="Disordered" evidence="1">
    <location>
        <begin position="409"/>
        <end position="440"/>
    </location>
</feature>
<feature type="compositionally biased region" description="Basic and acidic residues" evidence="1">
    <location>
        <begin position="409"/>
        <end position="424"/>
    </location>
</feature>
<dbReference type="PANTHER" id="PTHR14362:SF2">
    <property type="entry name" value="COILED-COIL DOMAIN-CONTAINING PROTEIN 81"/>
    <property type="match status" value="1"/>
</dbReference>
<evidence type="ECO:0008006" key="6">
    <source>
        <dbReference type="Google" id="ProtNLM"/>
    </source>
</evidence>
<feature type="region of interest" description="Disordered" evidence="1">
    <location>
        <begin position="269"/>
        <end position="298"/>
    </location>
</feature>
<feature type="domain" description="CCDC81 HU" evidence="3">
    <location>
        <begin position="108"/>
        <end position="182"/>
    </location>
</feature>
<sequence>MASRQECMNDLIKTARGNKFSSLRKLASNEQEVYNIWDTISQLVEKSMEQRKAVHIPGLGVFTFTSSKLDVGHNKYILIQRPVFILSEKLAKTHRLTQSKYHVPGEIPVIQLNFAALAIEINVSRDLVEASVKEVVNALSRAIDKMGACEISFSTIGNLVISNGAAKMKFLPVFLEKMDNTGHLSKFLTQRPETSSSILSDNSLLLPKIQPGDGLKTSKEMPVIREEDDSNGGQDNSDRASPIRKENTDSLISSPKKTKEIITPTMKVEPRSPRIQQLTISEEHSKPNTPNTNKRSPFNNLKRTVAFKEQPVRNEIESKQSTRVFPTPRPSQLQILNQLKKNAAKSKDLPEETRCANCVENMNDFCYLCYQRERRNVPIYYTEERKKEEEEDDHLLQMYTLLKDKEAFKREEESNNKKRDEAQDIARFNMSASETQKKKYEPSNEFQRSFVFRSRPITPPHYIKQEDYQTDLARQVSDKRCSTNKSMKDKDRLERLEQLELAEDLAIQREHYWKSKRLQSDQYRKALDTQVYIKKCLDERYEESLGPNRRTFSLPRPNVLLPFKGGRVQMSFKTSELPASYPDSEGPVFGVYDLDFDKLKERRKGAQNLYQNQMTMASEKRNQEMMRNVRLRREEENMLKRTKLDLLQETLMRNQANLKQRQDLEKTWARQAIKKRGREIDDKLRDYSAGMLLQEQCDKYKRCGQCTRHTGNYGQSNVWSETRYVSGSRLMV</sequence>
<dbReference type="EnsemblMetazoa" id="CLYHEMT003122.2">
    <property type="protein sequence ID" value="CLYHEMP003122.2"/>
    <property type="gene ID" value="CLYHEMG003122"/>
</dbReference>
<protein>
    <recommendedName>
        <fullName evidence="6">CCDC81 HU domain-containing protein</fullName>
    </recommendedName>
</protein>
<keyword evidence="5" id="KW-1185">Reference proteome</keyword>
<dbReference type="Proteomes" id="UP000594262">
    <property type="component" value="Unplaced"/>
</dbReference>
<dbReference type="InterPro" id="IPR040673">
    <property type="entry name" value="CCDC81_HU_dom_2"/>
</dbReference>
<evidence type="ECO:0000256" key="1">
    <source>
        <dbReference type="SAM" id="MobiDB-lite"/>
    </source>
</evidence>
<feature type="region of interest" description="Disordered" evidence="1">
    <location>
        <begin position="209"/>
        <end position="256"/>
    </location>
</feature>
<name>A0A7M5TXC5_9CNID</name>
<dbReference type="Pfam" id="PF18289">
    <property type="entry name" value="HU-CCDC81_euk_2"/>
    <property type="match status" value="1"/>
</dbReference>
<accession>A0A7M5TXC5</accession>
<evidence type="ECO:0000259" key="3">
    <source>
        <dbReference type="Pfam" id="PF18289"/>
    </source>
</evidence>
<organism evidence="4 5">
    <name type="scientific">Clytia hemisphaerica</name>
    <dbReference type="NCBI Taxonomy" id="252671"/>
    <lineage>
        <taxon>Eukaryota</taxon>
        <taxon>Metazoa</taxon>
        <taxon>Cnidaria</taxon>
        <taxon>Hydrozoa</taxon>
        <taxon>Hydroidolina</taxon>
        <taxon>Leptothecata</taxon>
        <taxon>Obeliida</taxon>
        <taxon>Clytiidae</taxon>
        <taxon>Clytia</taxon>
    </lineage>
</organism>
<dbReference type="InterPro" id="IPR026295">
    <property type="entry name" value="CCD81"/>
</dbReference>
<dbReference type="InterPro" id="IPR028034">
    <property type="entry name" value="HU-CCDC81"/>
</dbReference>